<evidence type="ECO:0000313" key="2">
    <source>
        <dbReference type="EMBL" id="MDT0476295.1"/>
    </source>
</evidence>
<protein>
    <submittedName>
        <fullName evidence="2">Arylamine N-acetyltransferase</fullName>
    </submittedName>
</protein>
<gene>
    <name evidence="2" type="ORF">RM863_29630</name>
</gene>
<comment type="similarity">
    <text evidence="1">Belongs to the arylamine N-acetyltransferase family.</text>
</comment>
<comment type="caution">
    <text evidence="2">The sequence shown here is derived from an EMBL/GenBank/DDBJ whole genome shotgun (WGS) entry which is preliminary data.</text>
</comment>
<accession>A0ABU2USN9</accession>
<dbReference type="InterPro" id="IPR038765">
    <property type="entry name" value="Papain-like_cys_pep_sf"/>
</dbReference>
<name>A0ABU2USN9_9ACTN</name>
<proteinExistence type="inferred from homology"/>
<dbReference type="Gene3D" id="3.30.2140.20">
    <property type="match status" value="1"/>
</dbReference>
<organism evidence="2 3">
    <name type="scientific">Streptomyces hintoniae</name>
    <dbReference type="NCBI Taxonomy" id="3075521"/>
    <lineage>
        <taxon>Bacteria</taxon>
        <taxon>Bacillati</taxon>
        <taxon>Actinomycetota</taxon>
        <taxon>Actinomycetes</taxon>
        <taxon>Kitasatosporales</taxon>
        <taxon>Streptomycetaceae</taxon>
        <taxon>Streptomyces</taxon>
    </lineage>
</organism>
<dbReference type="InterPro" id="IPR001447">
    <property type="entry name" value="Arylamine_N-AcTrfase"/>
</dbReference>
<evidence type="ECO:0000256" key="1">
    <source>
        <dbReference type="ARBA" id="ARBA00006547"/>
    </source>
</evidence>
<dbReference type="InterPro" id="IPR053710">
    <property type="entry name" value="Arylamine_NAT_domain_sf"/>
</dbReference>
<dbReference type="RefSeq" id="WP_311636995.1">
    <property type="nucleotide sequence ID" value="NZ_JAVRFF010000040.1"/>
</dbReference>
<dbReference type="Pfam" id="PF00797">
    <property type="entry name" value="Acetyltransf_2"/>
    <property type="match status" value="1"/>
</dbReference>
<keyword evidence="3" id="KW-1185">Reference proteome</keyword>
<reference evidence="2" key="1">
    <citation type="submission" date="2024-05" db="EMBL/GenBank/DDBJ databases">
        <title>30 novel species of actinomycetes from the DSMZ collection.</title>
        <authorList>
            <person name="Nouioui I."/>
        </authorList>
    </citation>
    <scope>NUCLEOTIDE SEQUENCE</scope>
    <source>
        <strain evidence="2">DSM 41014</strain>
    </source>
</reference>
<sequence>MEHATEWLGLSEPPTPTLDGLRQVYSRWCTRVPFDNLLIRQSLAAGARVVQGMRPEEFLRTAREQGVGNLCMESAEALHALLSAYGFDAALGLCQIGADSGTLRANHVTVLVAIGTTRYIVDTTLLTGFPLPLVHGARLSGVAPYAVDRHPNGFWELSTLTLVGRKPKLIRLLAVTRVPEVSEALYQSLQGPDYRAANSVFFAQLGTDDGAILTFSRGSLYRTTSSGIEHTALPDTAAARQSLVDNFGMSPSATSKLPPDT</sequence>
<dbReference type="Proteomes" id="UP001180489">
    <property type="component" value="Unassembled WGS sequence"/>
</dbReference>
<evidence type="ECO:0000313" key="3">
    <source>
        <dbReference type="Proteomes" id="UP001180489"/>
    </source>
</evidence>
<dbReference type="SUPFAM" id="SSF54001">
    <property type="entry name" value="Cysteine proteinases"/>
    <property type="match status" value="1"/>
</dbReference>
<dbReference type="EMBL" id="JAVRFF010000040">
    <property type="protein sequence ID" value="MDT0476295.1"/>
    <property type="molecule type" value="Genomic_DNA"/>
</dbReference>